<dbReference type="AlphaFoldDB" id="G0U586"/>
<accession>G0U586</accession>
<keyword evidence="1" id="KW-0812">Transmembrane</keyword>
<feature type="transmembrane region" description="Helical" evidence="1">
    <location>
        <begin position="35"/>
        <end position="59"/>
    </location>
</feature>
<organism evidence="2">
    <name type="scientific">Trypanosoma vivax (strain Y486)</name>
    <dbReference type="NCBI Taxonomy" id="1055687"/>
    <lineage>
        <taxon>Eukaryota</taxon>
        <taxon>Discoba</taxon>
        <taxon>Euglenozoa</taxon>
        <taxon>Kinetoplastea</taxon>
        <taxon>Metakinetoplastina</taxon>
        <taxon>Trypanosomatida</taxon>
        <taxon>Trypanosomatidae</taxon>
        <taxon>Trypanosoma</taxon>
        <taxon>Duttonella</taxon>
    </lineage>
</organism>
<reference evidence="2" key="1">
    <citation type="journal article" date="2012" name="Proc. Natl. Acad. Sci. U.S.A.">
        <title>Antigenic diversity is generated by distinct evolutionary mechanisms in African trypanosome species.</title>
        <authorList>
            <person name="Jackson A.P."/>
            <person name="Berry A."/>
            <person name="Aslett M."/>
            <person name="Allison H.C."/>
            <person name="Burton P."/>
            <person name="Vavrova-Anderson J."/>
            <person name="Brown R."/>
            <person name="Browne H."/>
            <person name="Corton N."/>
            <person name="Hauser H."/>
            <person name="Gamble J."/>
            <person name="Gilderthorp R."/>
            <person name="Marcello L."/>
            <person name="McQuillan J."/>
            <person name="Otto T.D."/>
            <person name="Quail M.A."/>
            <person name="Sanders M.J."/>
            <person name="van Tonder A."/>
            <person name="Ginger M.L."/>
            <person name="Field M.C."/>
            <person name="Barry J.D."/>
            <person name="Hertz-Fowler C."/>
            <person name="Berriman M."/>
        </authorList>
    </citation>
    <scope>NUCLEOTIDE SEQUENCE</scope>
    <source>
        <strain evidence="2">Y486</strain>
    </source>
</reference>
<protein>
    <submittedName>
        <fullName evidence="2">Uncharacterized protein</fullName>
    </submittedName>
</protein>
<name>G0U586_TRYVY</name>
<evidence type="ECO:0000256" key="1">
    <source>
        <dbReference type="SAM" id="Phobius"/>
    </source>
</evidence>
<feature type="transmembrane region" description="Helical" evidence="1">
    <location>
        <begin position="117"/>
        <end position="139"/>
    </location>
</feature>
<proteinExistence type="predicted"/>
<sequence>MFIHHFYQFFVLTISLPHFQHTFFPPPSSFLCVSFIYYIGLVLISAFAFMLLFLLMLIISVSPPHHFTNDELSSHCANHLHWSFGFNIRHSSMPLFSLSLSLSLYMYPPVFVNTSHALVSVTPLFLSFCRFLFPSFVGVHMCGGK</sequence>
<keyword evidence="1" id="KW-0472">Membrane</keyword>
<dbReference type="EMBL" id="HE573026">
    <property type="protein sequence ID" value="CCC51034.1"/>
    <property type="molecule type" value="Genomic_DNA"/>
</dbReference>
<gene>
    <name evidence="2" type="ORF">TVY486_1000880</name>
</gene>
<dbReference type="VEuPathDB" id="TriTrypDB:TvY486_1000880"/>
<evidence type="ECO:0000313" key="2">
    <source>
        <dbReference type="EMBL" id="CCC51034.1"/>
    </source>
</evidence>
<keyword evidence="1" id="KW-1133">Transmembrane helix</keyword>